<dbReference type="RefSeq" id="WP_306991160.1">
    <property type="nucleotide sequence ID" value="NZ_JAUTBB010000001.1"/>
</dbReference>
<dbReference type="EMBL" id="JAUTBB010000001">
    <property type="protein sequence ID" value="MDQ1118456.1"/>
    <property type="molecule type" value="Genomic_DNA"/>
</dbReference>
<feature type="chain" id="PRO_5043364626" evidence="2">
    <location>
        <begin position="27"/>
        <end position="390"/>
    </location>
</feature>
<evidence type="ECO:0000256" key="1">
    <source>
        <dbReference type="SAM" id="MobiDB-lite"/>
    </source>
</evidence>
<feature type="signal peptide" evidence="2">
    <location>
        <begin position="1"/>
        <end position="26"/>
    </location>
</feature>
<proteinExistence type="predicted"/>
<feature type="region of interest" description="Disordered" evidence="1">
    <location>
        <begin position="31"/>
        <end position="56"/>
    </location>
</feature>
<dbReference type="SUPFAM" id="SSF50956">
    <property type="entry name" value="Thermostable phytase (3-phytase)"/>
    <property type="match status" value="1"/>
</dbReference>
<dbReference type="EC" id="3.1.3.8" evidence="4"/>
<comment type="caution">
    <text evidence="4">The sequence shown here is derived from an EMBL/GenBank/DDBJ whole genome shotgun (WGS) entry which is preliminary data.</text>
</comment>
<evidence type="ECO:0000313" key="4">
    <source>
        <dbReference type="EMBL" id="MDQ1118456.1"/>
    </source>
</evidence>
<sequence length="390" mass="41560">MAAVHLPRGAAALALACALLSACDRAPVAAPAASAPPATSATSDREPDEAGTGDPLLATAKVPHQVVAEAFVTAATPQDNLDSPAVWAAPDGARWVITTAKKTGELVVFDGDTGKRLRTVAGKGAAPGQLDRPNGVSVVGDLALVVERDNHRVQAFSLPDFKSVAVFGSEELKKPYGLWAHPKDEGIEVIVSDNYMLGADEDTVPPLAQLGQRFRRYQLSREGGQWKATLRQTFGDTAQEGAIRIAESVYGDADNDRLLLAEEDVPTGTRLREYRLSDGTYTGRDIGAGLYKAQAEGIALLACADGSGYWIGTDQFKDRSLFHVFDRRTLRHLGAFAGQVTANTDGVWMDARGDARFPQGAFYALHDDQAVAAFDWRDIAKALALPGCKS</sequence>
<dbReference type="Gene3D" id="2.120.10.30">
    <property type="entry name" value="TolB, C-terminal domain"/>
    <property type="match status" value="1"/>
</dbReference>
<keyword evidence="2" id="KW-0732">Signal</keyword>
<evidence type="ECO:0000256" key="2">
    <source>
        <dbReference type="SAM" id="SignalP"/>
    </source>
</evidence>
<dbReference type="InterPro" id="IPR011042">
    <property type="entry name" value="6-blade_b-propeller_TolB-like"/>
</dbReference>
<gene>
    <name evidence="4" type="ORF">QE383_000764</name>
</gene>
<reference evidence="4" key="1">
    <citation type="submission" date="2023-07" db="EMBL/GenBank/DDBJ databases">
        <title>Functional and genomic diversity of the sorghum phyllosphere microbiome.</title>
        <authorList>
            <person name="Shade A."/>
        </authorList>
    </citation>
    <scope>NUCLEOTIDE SEQUENCE</scope>
    <source>
        <strain evidence="4">SORGH_AS_0908</strain>
    </source>
</reference>
<dbReference type="InterPro" id="IPR003431">
    <property type="entry name" value="B-propeller_Phytase"/>
</dbReference>
<keyword evidence="4" id="KW-0378">Hydrolase</keyword>
<feature type="compositionally biased region" description="Low complexity" evidence="1">
    <location>
        <begin position="31"/>
        <end position="42"/>
    </location>
</feature>
<dbReference type="Proteomes" id="UP001234354">
    <property type="component" value="Unassembled WGS sequence"/>
</dbReference>
<evidence type="ECO:0000259" key="3">
    <source>
        <dbReference type="PROSITE" id="PS51662"/>
    </source>
</evidence>
<dbReference type="PROSITE" id="PS51662">
    <property type="entry name" value="BP_PHYTASE"/>
    <property type="match status" value="1"/>
</dbReference>
<organism evidence="4 5">
    <name type="scientific">Pseudoxanthomonas winnipegensis</name>
    <dbReference type="NCBI Taxonomy" id="2480810"/>
    <lineage>
        <taxon>Bacteria</taxon>
        <taxon>Pseudomonadati</taxon>
        <taxon>Pseudomonadota</taxon>
        <taxon>Gammaproteobacteria</taxon>
        <taxon>Lysobacterales</taxon>
        <taxon>Lysobacteraceae</taxon>
        <taxon>Pseudoxanthomonas</taxon>
    </lineage>
</organism>
<feature type="domain" description="BPP" evidence="3">
    <location>
        <begin position="56"/>
        <end position="383"/>
    </location>
</feature>
<accession>A0AAW8GBR2</accession>
<dbReference type="GO" id="GO:0016158">
    <property type="term" value="F:inositol hexakisphosphate 3-phosphatase activity"/>
    <property type="evidence" value="ECO:0007669"/>
    <property type="project" value="UniProtKB-EC"/>
</dbReference>
<protein>
    <submittedName>
        <fullName evidence="4">3-phytase</fullName>
        <ecNumber evidence="4">3.1.3.8</ecNumber>
    </submittedName>
</protein>
<dbReference type="AlphaFoldDB" id="A0AAW8GBR2"/>
<name>A0AAW8GBR2_9GAMM</name>
<evidence type="ECO:0000313" key="5">
    <source>
        <dbReference type="Proteomes" id="UP001234354"/>
    </source>
</evidence>